<evidence type="ECO:0000256" key="3">
    <source>
        <dbReference type="ARBA" id="ARBA00023163"/>
    </source>
</evidence>
<dbReference type="RefSeq" id="WP_344032029.1">
    <property type="nucleotide sequence ID" value="NZ_BAAAOB010000002.1"/>
</dbReference>
<feature type="domain" description="HTH tetR-type" evidence="5">
    <location>
        <begin position="15"/>
        <end position="75"/>
    </location>
</feature>
<dbReference type="InterPro" id="IPR009057">
    <property type="entry name" value="Homeodomain-like_sf"/>
</dbReference>
<dbReference type="InterPro" id="IPR041347">
    <property type="entry name" value="MftR_C"/>
</dbReference>
<keyword evidence="3" id="KW-0804">Transcription</keyword>
<dbReference type="PRINTS" id="PR00455">
    <property type="entry name" value="HTHTETR"/>
</dbReference>
<feature type="DNA-binding region" description="H-T-H motif" evidence="4">
    <location>
        <begin position="38"/>
        <end position="57"/>
    </location>
</feature>
<dbReference type="PANTHER" id="PTHR30055:SF238">
    <property type="entry name" value="MYCOFACTOCIN BIOSYNTHESIS TRANSCRIPTIONAL REGULATOR MFTR-RELATED"/>
    <property type="match status" value="1"/>
</dbReference>
<evidence type="ECO:0000256" key="2">
    <source>
        <dbReference type="ARBA" id="ARBA00023125"/>
    </source>
</evidence>
<comment type="caution">
    <text evidence="6">The sequence shown here is derived from an EMBL/GenBank/DDBJ whole genome shotgun (WGS) entry which is preliminary data.</text>
</comment>
<evidence type="ECO:0000313" key="6">
    <source>
        <dbReference type="EMBL" id="GAA1791578.1"/>
    </source>
</evidence>
<dbReference type="Gene3D" id="1.10.10.60">
    <property type="entry name" value="Homeodomain-like"/>
    <property type="match status" value="1"/>
</dbReference>
<evidence type="ECO:0000259" key="5">
    <source>
        <dbReference type="PROSITE" id="PS50977"/>
    </source>
</evidence>
<protein>
    <submittedName>
        <fullName evidence="6">TetR family transcriptional regulator</fullName>
    </submittedName>
</protein>
<dbReference type="InterPro" id="IPR023772">
    <property type="entry name" value="DNA-bd_HTH_TetR-type_CS"/>
</dbReference>
<name>A0ABN2LKU5_9MICO</name>
<dbReference type="PROSITE" id="PS01081">
    <property type="entry name" value="HTH_TETR_1"/>
    <property type="match status" value="1"/>
</dbReference>
<dbReference type="Gene3D" id="1.10.357.10">
    <property type="entry name" value="Tetracycline Repressor, domain 2"/>
    <property type="match status" value="1"/>
</dbReference>
<keyword evidence="2 4" id="KW-0238">DNA-binding</keyword>
<gene>
    <name evidence="6" type="ORF">GCM10009768_20700</name>
</gene>
<accession>A0ABN2LKU5</accession>
<sequence>MNASPSTPARGRPRASSRAVLEEAASELFLEQGYGRTSVDQIARRAGVSRGTFFNYFASKADVFWGDVDAQLDRLPDLLGASDSDPAGAVEAALTEMARNFGPDRVPWILNHFEAIGSPDEVLAAATRRVTRAAESLRAFVAERTNAHPQDLGVALTVNTALALVLSAVQSWIAAGPSRGGLDGHLALVAAMRRGGDAGATGSVR</sequence>
<organism evidence="6 7">
    <name type="scientific">Leucobacter iarius</name>
    <dbReference type="NCBI Taxonomy" id="333963"/>
    <lineage>
        <taxon>Bacteria</taxon>
        <taxon>Bacillati</taxon>
        <taxon>Actinomycetota</taxon>
        <taxon>Actinomycetes</taxon>
        <taxon>Micrococcales</taxon>
        <taxon>Microbacteriaceae</taxon>
        <taxon>Leucobacter</taxon>
    </lineage>
</organism>
<dbReference type="InterPro" id="IPR001647">
    <property type="entry name" value="HTH_TetR"/>
</dbReference>
<dbReference type="InterPro" id="IPR050109">
    <property type="entry name" value="HTH-type_TetR-like_transc_reg"/>
</dbReference>
<keyword evidence="7" id="KW-1185">Reference proteome</keyword>
<dbReference type="Proteomes" id="UP001500851">
    <property type="component" value="Unassembled WGS sequence"/>
</dbReference>
<dbReference type="EMBL" id="BAAAOB010000002">
    <property type="protein sequence ID" value="GAA1791578.1"/>
    <property type="molecule type" value="Genomic_DNA"/>
</dbReference>
<dbReference type="PANTHER" id="PTHR30055">
    <property type="entry name" value="HTH-TYPE TRANSCRIPTIONAL REGULATOR RUTR"/>
    <property type="match status" value="1"/>
</dbReference>
<reference evidence="6 7" key="1">
    <citation type="journal article" date="2019" name="Int. J. Syst. Evol. Microbiol.">
        <title>The Global Catalogue of Microorganisms (GCM) 10K type strain sequencing project: providing services to taxonomists for standard genome sequencing and annotation.</title>
        <authorList>
            <consortium name="The Broad Institute Genomics Platform"/>
            <consortium name="The Broad Institute Genome Sequencing Center for Infectious Disease"/>
            <person name="Wu L."/>
            <person name="Ma J."/>
        </authorList>
    </citation>
    <scope>NUCLEOTIDE SEQUENCE [LARGE SCALE GENOMIC DNA]</scope>
    <source>
        <strain evidence="6 7">JCM 14736</strain>
    </source>
</reference>
<evidence type="ECO:0000256" key="4">
    <source>
        <dbReference type="PROSITE-ProRule" id="PRU00335"/>
    </source>
</evidence>
<proteinExistence type="predicted"/>
<evidence type="ECO:0000313" key="7">
    <source>
        <dbReference type="Proteomes" id="UP001500851"/>
    </source>
</evidence>
<dbReference type="Pfam" id="PF00440">
    <property type="entry name" value="TetR_N"/>
    <property type="match status" value="1"/>
</dbReference>
<keyword evidence="1" id="KW-0805">Transcription regulation</keyword>
<dbReference type="SUPFAM" id="SSF46689">
    <property type="entry name" value="Homeodomain-like"/>
    <property type="match status" value="1"/>
</dbReference>
<dbReference type="Pfam" id="PF17754">
    <property type="entry name" value="TetR_C_14"/>
    <property type="match status" value="1"/>
</dbReference>
<dbReference type="PROSITE" id="PS50977">
    <property type="entry name" value="HTH_TETR_2"/>
    <property type="match status" value="1"/>
</dbReference>
<evidence type="ECO:0000256" key="1">
    <source>
        <dbReference type="ARBA" id="ARBA00023015"/>
    </source>
</evidence>